<dbReference type="AlphaFoldDB" id="A0A5C4JLS5"/>
<accession>A0A5C4JLS5</accession>
<keyword evidence="2" id="KW-1185">Reference proteome</keyword>
<name>A0A5C4JLS5_9HYPH</name>
<dbReference type="PANTHER" id="PTHR30302">
    <property type="entry name" value="HYDROGENASE 1 MATURATION PROTEASE"/>
    <property type="match status" value="1"/>
</dbReference>
<dbReference type="GO" id="GO:0016485">
    <property type="term" value="P:protein processing"/>
    <property type="evidence" value="ECO:0007669"/>
    <property type="project" value="TreeGrafter"/>
</dbReference>
<evidence type="ECO:0000313" key="2">
    <source>
        <dbReference type="Proteomes" id="UP000307874"/>
    </source>
</evidence>
<reference evidence="1 2" key="2">
    <citation type="submission" date="2019-06" db="EMBL/GenBank/DDBJ databases">
        <title>Martelella lutilitoris sp. nov., isolated from a tidal mudflat.</title>
        <authorList>
            <person name="Kim Y.-J."/>
        </authorList>
    </citation>
    <scope>NUCLEOTIDE SEQUENCE [LARGE SCALE GENOMIC DNA]</scope>
    <source>
        <strain evidence="1 2">GH2-6</strain>
    </source>
</reference>
<reference evidence="1 2" key="1">
    <citation type="submission" date="2019-05" db="EMBL/GenBank/DDBJ databases">
        <authorList>
            <person name="Lee S.D."/>
        </authorList>
    </citation>
    <scope>NUCLEOTIDE SEQUENCE [LARGE SCALE GENOMIC DNA]</scope>
    <source>
        <strain evidence="1 2">GH2-6</strain>
    </source>
</reference>
<sequence length="154" mass="16193">MLLIGYGNQGRGDDGLGPALAFRLENRRLPGLAIDIDYQLTVDHALAVSKAGCVVFADASVACANPFTFATAKAAEAADIASHSLSPEAILALSQTLYGRAPHAFVLGIAGTVFGDIREGLSATARYNLDCAEAFFVSWYRDFAGREAGHLASE</sequence>
<organism evidence="1 2">
    <name type="scientific">Martelella lutilitoris</name>
    <dbReference type="NCBI Taxonomy" id="2583532"/>
    <lineage>
        <taxon>Bacteria</taxon>
        <taxon>Pseudomonadati</taxon>
        <taxon>Pseudomonadota</taxon>
        <taxon>Alphaproteobacteria</taxon>
        <taxon>Hyphomicrobiales</taxon>
        <taxon>Aurantimonadaceae</taxon>
        <taxon>Martelella</taxon>
    </lineage>
</organism>
<dbReference type="EMBL" id="VCLB01000011">
    <property type="protein sequence ID" value="TNB46257.1"/>
    <property type="molecule type" value="Genomic_DNA"/>
</dbReference>
<dbReference type="InterPro" id="IPR023430">
    <property type="entry name" value="Pept_HybD-like_dom_sf"/>
</dbReference>
<dbReference type="PANTHER" id="PTHR30302:SF5">
    <property type="entry name" value="SLR1876 PROTEIN"/>
    <property type="match status" value="1"/>
</dbReference>
<keyword evidence="1" id="KW-0645">Protease</keyword>
<protein>
    <submittedName>
        <fullName evidence="1">Hydrogenase maturation protease</fullName>
    </submittedName>
</protein>
<dbReference type="Gene3D" id="3.40.50.1450">
    <property type="entry name" value="HybD-like"/>
    <property type="match status" value="1"/>
</dbReference>
<dbReference type="InterPro" id="IPR000671">
    <property type="entry name" value="Peptidase_A31"/>
</dbReference>
<proteinExistence type="predicted"/>
<dbReference type="Proteomes" id="UP000307874">
    <property type="component" value="Unassembled WGS sequence"/>
</dbReference>
<dbReference type="RefSeq" id="WP_138750073.1">
    <property type="nucleotide sequence ID" value="NZ_VCLB01000011.1"/>
</dbReference>
<dbReference type="GO" id="GO:0008047">
    <property type="term" value="F:enzyme activator activity"/>
    <property type="evidence" value="ECO:0007669"/>
    <property type="project" value="InterPro"/>
</dbReference>
<keyword evidence="1" id="KW-0378">Hydrolase</keyword>
<comment type="caution">
    <text evidence="1">The sequence shown here is derived from an EMBL/GenBank/DDBJ whole genome shotgun (WGS) entry which is preliminary data.</text>
</comment>
<gene>
    <name evidence="1" type="ORF">FF124_19095</name>
</gene>
<evidence type="ECO:0000313" key="1">
    <source>
        <dbReference type="EMBL" id="TNB46257.1"/>
    </source>
</evidence>
<dbReference type="GO" id="GO:0004175">
    <property type="term" value="F:endopeptidase activity"/>
    <property type="evidence" value="ECO:0007669"/>
    <property type="project" value="TreeGrafter"/>
</dbReference>
<dbReference type="SUPFAM" id="SSF53163">
    <property type="entry name" value="HybD-like"/>
    <property type="match status" value="1"/>
</dbReference>
<dbReference type="NCBIfam" id="TIGR00072">
    <property type="entry name" value="hydrog_prot"/>
    <property type="match status" value="1"/>
</dbReference>
<dbReference type="OrthoDB" id="9792731at2"/>